<evidence type="ECO:0000313" key="5">
    <source>
        <dbReference type="Proteomes" id="UP001151081"/>
    </source>
</evidence>
<keyword evidence="5" id="KW-1185">Reference proteome</keyword>
<dbReference type="PANTHER" id="PTHR43167">
    <property type="entry name" value="PUTATIVE (AFU_ORTHOLOGUE AFUA_6G01830)-RELATED"/>
    <property type="match status" value="1"/>
</dbReference>
<reference evidence="4 5" key="1">
    <citation type="submission" date="2021-04" db="EMBL/GenBank/DDBJ databases">
        <title>Genome analysis of Polyangium sp.</title>
        <authorList>
            <person name="Li Y."/>
            <person name="Wang J."/>
        </authorList>
    </citation>
    <scope>NUCLEOTIDE SEQUENCE [LARGE SCALE GENOMIC DNA]</scope>
    <source>
        <strain evidence="4 5">SDU14</strain>
    </source>
</reference>
<dbReference type="InterPro" id="IPR002935">
    <property type="entry name" value="SAM_O-MeTrfase"/>
</dbReference>
<evidence type="ECO:0000256" key="1">
    <source>
        <dbReference type="ARBA" id="ARBA00022603"/>
    </source>
</evidence>
<evidence type="ECO:0000256" key="3">
    <source>
        <dbReference type="ARBA" id="ARBA00022691"/>
    </source>
</evidence>
<protein>
    <submittedName>
        <fullName evidence="4">Class I SAM-dependent methyltransferase</fullName>
        <ecNumber evidence="4">2.1.1.-</ecNumber>
    </submittedName>
</protein>
<dbReference type="InterPro" id="IPR029063">
    <property type="entry name" value="SAM-dependent_MTases_sf"/>
</dbReference>
<keyword evidence="2 4" id="KW-0808">Transferase</keyword>
<evidence type="ECO:0000313" key="4">
    <source>
        <dbReference type="EMBL" id="MDC3987120.1"/>
    </source>
</evidence>
<gene>
    <name evidence="4" type="ORF">KEG57_42025</name>
</gene>
<keyword evidence="1 4" id="KW-0489">Methyltransferase</keyword>
<accession>A0A9X3XD61</accession>
<dbReference type="PANTHER" id="PTHR43167:SF1">
    <property type="entry name" value="PUTATIVE (AFU_ORTHOLOGUE AFUA_6G01830)-RELATED"/>
    <property type="match status" value="1"/>
</dbReference>
<dbReference type="RefSeq" id="WP_272459550.1">
    <property type="nucleotide sequence ID" value="NZ_JAGTJJ010000048.1"/>
</dbReference>
<dbReference type="Gene3D" id="3.40.50.150">
    <property type="entry name" value="Vaccinia Virus protein VP39"/>
    <property type="match status" value="1"/>
</dbReference>
<organism evidence="4 5">
    <name type="scientific">Polyangium jinanense</name>
    <dbReference type="NCBI Taxonomy" id="2829994"/>
    <lineage>
        <taxon>Bacteria</taxon>
        <taxon>Pseudomonadati</taxon>
        <taxon>Myxococcota</taxon>
        <taxon>Polyangia</taxon>
        <taxon>Polyangiales</taxon>
        <taxon>Polyangiaceae</taxon>
        <taxon>Polyangium</taxon>
    </lineage>
</organism>
<comment type="caution">
    <text evidence="4">The sequence shown here is derived from an EMBL/GenBank/DDBJ whole genome shotgun (WGS) entry which is preliminary data.</text>
</comment>
<dbReference type="GO" id="GO:0032259">
    <property type="term" value="P:methylation"/>
    <property type="evidence" value="ECO:0007669"/>
    <property type="project" value="UniProtKB-KW"/>
</dbReference>
<keyword evidence="3" id="KW-0949">S-adenosyl-L-methionine</keyword>
<dbReference type="EC" id="2.1.1.-" evidence="4"/>
<dbReference type="SUPFAM" id="SSF53335">
    <property type="entry name" value="S-adenosyl-L-methionine-dependent methyltransferases"/>
    <property type="match status" value="1"/>
</dbReference>
<proteinExistence type="predicted"/>
<dbReference type="AlphaFoldDB" id="A0A9X3XD61"/>
<sequence length="245" mass="26953">MTKPDPFSVLTDSRVARVLRRLHEEADEQFFGLALHYLSKLPALLLGRKVALDDASALRSRYFADKFIALERPQGAFCHQTVRALRAKLVVEFGTSFGISTIWLAAAVRANGGGKVIGTEFVPEKAARAQKHIEEAGLADIVEIRVGDALETLRVLPGDVDMALIDGFPQKSVDVVKLLRPWLRTGAVVVADNVGVMKGDYRPYVDFMRDPRNGFTSMLIPFKSGTEYSVRTPANPDRTAEAKAV</sequence>
<evidence type="ECO:0000256" key="2">
    <source>
        <dbReference type="ARBA" id="ARBA00022679"/>
    </source>
</evidence>
<dbReference type="CDD" id="cd02440">
    <property type="entry name" value="AdoMet_MTases"/>
    <property type="match status" value="1"/>
</dbReference>
<dbReference type="GO" id="GO:0008171">
    <property type="term" value="F:O-methyltransferase activity"/>
    <property type="evidence" value="ECO:0007669"/>
    <property type="project" value="InterPro"/>
</dbReference>
<dbReference type="Pfam" id="PF13578">
    <property type="entry name" value="Methyltransf_24"/>
    <property type="match status" value="1"/>
</dbReference>
<dbReference type="EMBL" id="JAGTJJ010000048">
    <property type="protein sequence ID" value="MDC3987120.1"/>
    <property type="molecule type" value="Genomic_DNA"/>
</dbReference>
<dbReference type="PROSITE" id="PS51682">
    <property type="entry name" value="SAM_OMT_I"/>
    <property type="match status" value="1"/>
</dbReference>
<name>A0A9X3XD61_9BACT</name>
<dbReference type="Proteomes" id="UP001151081">
    <property type="component" value="Unassembled WGS sequence"/>
</dbReference>